<dbReference type="STRING" id="1499967.U27_04176"/>
<gene>
    <name evidence="3" type="ORF">U27_04176</name>
</gene>
<reference evidence="3 4" key="1">
    <citation type="journal article" date="2015" name="PeerJ">
        <title>First genomic representation of candidate bacterial phylum KSB3 points to enhanced environmental sensing as a trigger of wastewater bulking.</title>
        <authorList>
            <person name="Sekiguchi Y."/>
            <person name="Ohashi A."/>
            <person name="Parks D.H."/>
            <person name="Yamauchi T."/>
            <person name="Tyson G.W."/>
            <person name="Hugenholtz P."/>
        </authorList>
    </citation>
    <scope>NUCLEOTIDE SEQUENCE [LARGE SCALE GENOMIC DNA]</scope>
</reference>
<proteinExistence type="predicted"/>
<keyword evidence="2" id="KW-1133">Transmembrane helix</keyword>
<keyword evidence="2" id="KW-0472">Membrane</keyword>
<evidence type="ECO:0000313" key="3">
    <source>
        <dbReference type="EMBL" id="GAK57211.1"/>
    </source>
</evidence>
<feature type="transmembrane region" description="Helical" evidence="2">
    <location>
        <begin position="40"/>
        <end position="63"/>
    </location>
</feature>
<dbReference type="EMBL" id="DF820465">
    <property type="protein sequence ID" value="GAK57211.1"/>
    <property type="molecule type" value="Genomic_DNA"/>
</dbReference>
<name>A0A081BY06_VECG1</name>
<evidence type="ECO:0000256" key="2">
    <source>
        <dbReference type="SAM" id="Phobius"/>
    </source>
</evidence>
<keyword evidence="2" id="KW-0812">Transmembrane</keyword>
<dbReference type="HOGENOM" id="CLU_668446_0_0_0"/>
<feature type="coiled-coil region" evidence="1">
    <location>
        <begin position="171"/>
        <end position="277"/>
    </location>
</feature>
<dbReference type="Proteomes" id="UP000030661">
    <property type="component" value="Unassembled WGS sequence"/>
</dbReference>
<accession>A0A081BY06</accession>
<keyword evidence="1" id="KW-0175">Coiled coil</keyword>
<organism evidence="3 4">
    <name type="scientific">Vecturithrix granuli</name>
    <dbReference type="NCBI Taxonomy" id="1499967"/>
    <lineage>
        <taxon>Bacteria</taxon>
        <taxon>Candidatus Moduliflexota</taxon>
        <taxon>Candidatus Vecturitrichia</taxon>
        <taxon>Candidatus Vecturitrichales</taxon>
        <taxon>Candidatus Vecturitrichaceae</taxon>
        <taxon>Candidatus Vecturithrix</taxon>
    </lineage>
</organism>
<evidence type="ECO:0000256" key="1">
    <source>
        <dbReference type="SAM" id="Coils"/>
    </source>
</evidence>
<keyword evidence="4" id="KW-1185">Reference proteome</keyword>
<dbReference type="AlphaFoldDB" id="A0A081BY06"/>
<sequence>MRVSSAEDFSDVERALDALADGSFQESIKKKEARQNVTKTLKMIVAIVVTVLVVIAGVLWYLLPSSHEKLVAQYEQLMSQQDADPTNLVRLFLDAAIEKDEEIFRKIAVMTALPEITSGKILGASDEYEKTSIGSPGQVISSLKGEIAALEEQISEKTKFLNEYSSKTFSPAALEEILKSLEKKIEILKAEFEAKDAENAKKLRGLQRELAETQDEIQKNQQISRKYLDATDTVGKALYTNSVTKLRSLAEQKARLEAQIQQENTAYQQHSQELKAEYAPRFSELEERVADTKAMLHEASLLQDASKSPVVILSKELEQLTQTIIDKKNALEQAEHQLKEALSFFLSPEKKNQIMNEQDSAEFSHVSKNVAALVKVGKSSEQQVSIVLKRYEAIVSSATLQSNWLIEKIAK</sequence>
<protein>
    <submittedName>
        <fullName evidence="3">Chromosome segregation ATPases</fullName>
    </submittedName>
</protein>
<evidence type="ECO:0000313" key="4">
    <source>
        <dbReference type="Proteomes" id="UP000030661"/>
    </source>
</evidence>